<feature type="chain" id="PRO_5040399197" description="E2F/DP family winged-helix DNA-binding domain-containing protein" evidence="10">
    <location>
        <begin position="17"/>
        <end position="449"/>
    </location>
</feature>
<comment type="similarity">
    <text evidence="2 9">Belongs to the E2F/DP family.</text>
</comment>
<protein>
    <recommendedName>
        <fullName evidence="11">E2F/DP family winged-helix DNA-binding domain-containing protein</fullName>
    </recommendedName>
</protein>
<dbReference type="Proteomes" id="UP001141806">
    <property type="component" value="Unassembled WGS sequence"/>
</dbReference>
<gene>
    <name evidence="12" type="ORF">NE237_020806</name>
</gene>
<keyword evidence="7 9" id="KW-0539">Nucleus</keyword>
<dbReference type="InterPro" id="IPR036388">
    <property type="entry name" value="WH-like_DNA-bd_sf"/>
</dbReference>
<accession>A0A9Q0H954</accession>
<dbReference type="FunFam" id="1.10.10.10:FF:000295">
    <property type="entry name" value="E2F transcription factor-like E2FE"/>
    <property type="match status" value="1"/>
</dbReference>
<dbReference type="GO" id="GO:0000981">
    <property type="term" value="F:DNA-binding transcription factor activity, RNA polymerase II-specific"/>
    <property type="evidence" value="ECO:0007669"/>
    <property type="project" value="TreeGrafter"/>
</dbReference>
<feature type="domain" description="E2F/DP family winged-helix DNA-binding" evidence="11">
    <location>
        <begin position="216"/>
        <end position="296"/>
    </location>
</feature>
<evidence type="ECO:0000256" key="5">
    <source>
        <dbReference type="ARBA" id="ARBA00023125"/>
    </source>
</evidence>
<dbReference type="OrthoDB" id="5318at2759"/>
<evidence type="ECO:0000256" key="6">
    <source>
        <dbReference type="ARBA" id="ARBA00023163"/>
    </source>
</evidence>
<dbReference type="InterPro" id="IPR003316">
    <property type="entry name" value="E2F_WHTH_DNA-bd_dom"/>
</dbReference>
<dbReference type="InterPro" id="IPR036390">
    <property type="entry name" value="WH_DNA-bd_sf"/>
</dbReference>
<feature type="signal peptide" evidence="10">
    <location>
        <begin position="1"/>
        <end position="16"/>
    </location>
</feature>
<evidence type="ECO:0000256" key="4">
    <source>
        <dbReference type="ARBA" id="ARBA00023015"/>
    </source>
</evidence>
<reference evidence="12" key="1">
    <citation type="journal article" date="2023" name="Plant J.">
        <title>The genome of the king protea, Protea cynaroides.</title>
        <authorList>
            <person name="Chang J."/>
            <person name="Duong T.A."/>
            <person name="Schoeman C."/>
            <person name="Ma X."/>
            <person name="Roodt D."/>
            <person name="Barker N."/>
            <person name="Li Z."/>
            <person name="Van de Peer Y."/>
            <person name="Mizrachi E."/>
        </authorList>
    </citation>
    <scope>NUCLEOTIDE SEQUENCE</scope>
    <source>
        <tissue evidence="12">Young leaves</tissue>
    </source>
</reference>
<evidence type="ECO:0000256" key="8">
    <source>
        <dbReference type="ARBA" id="ARBA00023306"/>
    </source>
</evidence>
<dbReference type="FunFam" id="1.10.10.10:FF:000073">
    <property type="entry name" value="E2F transcription factor 8"/>
    <property type="match status" value="1"/>
</dbReference>
<dbReference type="AlphaFoldDB" id="A0A9Q0H954"/>
<evidence type="ECO:0000259" key="11">
    <source>
        <dbReference type="SMART" id="SM01372"/>
    </source>
</evidence>
<sequence>MLLLLLLAIAMWKLGAVEERQRGGNSSPVLPLERGGKQRGVRRLAAVAKAAKEERERDWDMSSLLAFQDPERRHHAYSRKQKSLGLLCSNFLSLYNRDDTESIGLDDASNRLGVERRRIYDIVNVLESVGVLARKAKNQYTWKGFVGVPQVLMELKKEASKENFLNTYDPTNCAKVSDDEGDEKSINPNIESREDKLSSTSVISRLSASSKTGDNRREKSLGLLTKNFVKLFLCSNLDLISLDDAARILLGDAHNSFQMRTKVRRLYDIANVLSSMNLIEKTHHEESRKPAFRWLGIKGKLENGSAGSFNQKECRKRVFGTEITNTNLKRNKVNSLMDEKPNRKPNIQIQMQLNHDNMENDMGRNQIQQQPKQSSKGFVFGPFSPVVVPKVGDSDKSNVRRVQDWETLASSYRPQYHNQALNDLFAHYVEAWKSWYVEVAGKQPLQHFS</sequence>
<keyword evidence="13" id="KW-1185">Reference proteome</keyword>
<dbReference type="Pfam" id="PF02319">
    <property type="entry name" value="WHD_E2F_TDP"/>
    <property type="match status" value="2"/>
</dbReference>
<keyword evidence="3" id="KW-0678">Repressor</keyword>
<evidence type="ECO:0000313" key="13">
    <source>
        <dbReference type="Proteomes" id="UP001141806"/>
    </source>
</evidence>
<proteinExistence type="inferred from homology"/>
<evidence type="ECO:0000256" key="9">
    <source>
        <dbReference type="RuleBase" id="RU003796"/>
    </source>
</evidence>
<dbReference type="GO" id="GO:0090575">
    <property type="term" value="C:RNA polymerase II transcription regulator complex"/>
    <property type="evidence" value="ECO:0007669"/>
    <property type="project" value="TreeGrafter"/>
</dbReference>
<dbReference type="EMBL" id="JAMYWD010000009">
    <property type="protein sequence ID" value="KAJ4960896.1"/>
    <property type="molecule type" value="Genomic_DNA"/>
</dbReference>
<keyword evidence="10" id="KW-0732">Signal</keyword>
<dbReference type="PANTHER" id="PTHR12081">
    <property type="entry name" value="TRANSCRIPTION FACTOR E2F"/>
    <property type="match status" value="1"/>
</dbReference>
<dbReference type="SUPFAM" id="SSF46785">
    <property type="entry name" value="Winged helix' DNA-binding domain"/>
    <property type="match status" value="2"/>
</dbReference>
<feature type="domain" description="E2F/DP family winged-helix DNA-binding" evidence="11">
    <location>
        <begin position="79"/>
        <end position="144"/>
    </location>
</feature>
<evidence type="ECO:0000256" key="10">
    <source>
        <dbReference type="SAM" id="SignalP"/>
    </source>
</evidence>
<evidence type="ECO:0000256" key="1">
    <source>
        <dbReference type="ARBA" id="ARBA00004123"/>
    </source>
</evidence>
<organism evidence="12 13">
    <name type="scientific">Protea cynaroides</name>
    <dbReference type="NCBI Taxonomy" id="273540"/>
    <lineage>
        <taxon>Eukaryota</taxon>
        <taxon>Viridiplantae</taxon>
        <taxon>Streptophyta</taxon>
        <taxon>Embryophyta</taxon>
        <taxon>Tracheophyta</taxon>
        <taxon>Spermatophyta</taxon>
        <taxon>Magnoliopsida</taxon>
        <taxon>Proteales</taxon>
        <taxon>Proteaceae</taxon>
        <taxon>Protea</taxon>
    </lineage>
</organism>
<dbReference type="SMART" id="SM01372">
    <property type="entry name" value="E2F_TDP"/>
    <property type="match status" value="2"/>
</dbReference>
<keyword evidence="6 9" id="KW-0804">Transcription</keyword>
<keyword evidence="4 9" id="KW-0805">Transcription regulation</keyword>
<evidence type="ECO:0000256" key="2">
    <source>
        <dbReference type="ARBA" id="ARBA00010940"/>
    </source>
</evidence>
<dbReference type="Gene3D" id="1.10.10.10">
    <property type="entry name" value="Winged helix-like DNA-binding domain superfamily/Winged helix DNA-binding domain"/>
    <property type="match status" value="2"/>
</dbReference>
<evidence type="ECO:0000256" key="3">
    <source>
        <dbReference type="ARBA" id="ARBA00022491"/>
    </source>
</evidence>
<name>A0A9Q0H954_9MAGN</name>
<comment type="caution">
    <text evidence="12">The sequence shown here is derived from an EMBL/GenBank/DDBJ whole genome shotgun (WGS) entry which is preliminary data.</text>
</comment>
<evidence type="ECO:0000313" key="12">
    <source>
        <dbReference type="EMBL" id="KAJ4960896.1"/>
    </source>
</evidence>
<dbReference type="GO" id="GO:0000978">
    <property type="term" value="F:RNA polymerase II cis-regulatory region sequence-specific DNA binding"/>
    <property type="evidence" value="ECO:0007669"/>
    <property type="project" value="InterPro"/>
</dbReference>
<comment type="subcellular location">
    <subcellularLocation>
        <location evidence="1 9">Nucleus</location>
    </subcellularLocation>
</comment>
<dbReference type="PANTHER" id="PTHR12081:SF7">
    <property type="entry name" value="TRANSCRIPTION FACTOR EFL-3"/>
    <property type="match status" value="1"/>
</dbReference>
<keyword evidence="8" id="KW-0131">Cell cycle</keyword>
<evidence type="ECO:0000256" key="7">
    <source>
        <dbReference type="ARBA" id="ARBA00023242"/>
    </source>
</evidence>
<keyword evidence="5 9" id="KW-0238">DNA-binding</keyword>
<dbReference type="InterPro" id="IPR015633">
    <property type="entry name" value="E2F"/>
</dbReference>